<comment type="caution">
    <text evidence="2">The sequence shown here is derived from an EMBL/GenBank/DDBJ whole genome shotgun (WGS) entry which is preliminary data.</text>
</comment>
<accession>A0AAD1UBC3</accession>
<keyword evidence="1" id="KW-0472">Membrane</keyword>
<feature type="transmembrane region" description="Helical" evidence="1">
    <location>
        <begin position="7"/>
        <end position="24"/>
    </location>
</feature>
<dbReference type="AlphaFoldDB" id="A0AAD1UBC3"/>
<dbReference type="Proteomes" id="UP001295684">
    <property type="component" value="Unassembled WGS sequence"/>
</dbReference>
<protein>
    <submittedName>
        <fullName evidence="2">Uncharacterized protein</fullName>
    </submittedName>
</protein>
<gene>
    <name evidence="2" type="ORF">ECRASSUSDP1_LOCUS6185</name>
</gene>
<reference evidence="2" key="1">
    <citation type="submission" date="2023-07" db="EMBL/GenBank/DDBJ databases">
        <authorList>
            <consortium name="AG Swart"/>
            <person name="Singh M."/>
            <person name="Singh A."/>
            <person name="Seah K."/>
            <person name="Emmerich C."/>
        </authorList>
    </citation>
    <scope>NUCLEOTIDE SEQUENCE</scope>
    <source>
        <strain evidence="2">DP1</strain>
    </source>
</reference>
<dbReference type="EMBL" id="CAMPGE010005988">
    <property type="protein sequence ID" value="CAI2364835.1"/>
    <property type="molecule type" value="Genomic_DNA"/>
</dbReference>
<keyword evidence="3" id="KW-1185">Reference proteome</keyword>
<sequence>MTGLSKSFIVISLVILQAIVFFFSSSSIKIGQSFSLLVCRLERLLILMALWRRSLMSLGKQDLFSESCDLNFFEKIPFFGTCRVLLLDFDPLIKNCPKTHGLAVGIALESNSALSPEWDIFLSIFGDKRTFDAKASSSTTSCGKFSSELPILSIFIIYHSS</sequence>
<organism evidence="2 3">
    <name type="scientific">Euplotes crassus</name>
    <dbReference type="NCBI Taxonomy" id="5936"/>
    <lineage>
        <taxon>Eukaryota</taxon>
        <taxon>Sar</taxon>
        <taxon>Alveolata</taxon>
        <taxon>Ciliophora</taxon>
        <taxon>Intramacronucleata</taxon>
        <taxon>Spirotrichea</taxon>
        <taxon>Hypotrichia</taxon>
        <taxon>Euplotida</taxon>
        <taxon>Euplotidae</taxon>
        <taxon>Moneuplotes</taxon>
    </lineage>
</organism>
<keyword evidence="1" id="KW-1133">Transmembrane helix</keyword>
<name>A0AAD1UBC3_EUPCR</name>
<evidence type="ECO:0000256" key="1">
    <source>
        <dbReference type="SAM" id="Phobius"/>
    </source>
</evidence>
<keyword evidence="1" id="KW-0812">Transmembrane</keyword>
<evidence type="ECO:0000313" key="2">
    <source>
        <dbReference type="EMBL" id="CAI2364835.1"/>
    </source>
</evidence>
<proteinExistence type="predicted"/>
<evidence type="ECO:0000313" key="3">
    <source>
        <dbReference type="Proteomes" id="UP001295684"/>
    </source>
</evidence>